<dbReference type="Pfam" id="PF00462">
    <property type="entry name" value="Glutaredoxin"/>
    <property type="match status" value="1"/>
</dbReference>
<dbReference type="Gene3D" id="3.40.30.10">
    <property type="entry name" value="Glutaredoxin"/>
    <property type="match status" value="1"/>
</dbReference>
<organism evidence="2 4">
    <name type="scientific">Oerskovia enterophila</name>
    <dbReference type="NCBI Taxonomy" id="43678"/>
    <lineage>
        <taxon>Bacteria</taxon>
        <taxon>Bacillati</taxon>
        <taxon>Actinomycetota</taxon>
        <taxon>Actinomycetes</taxon>
        <taxon>Micrococcales</taxon>
        <taxon>Cellulomonadaceae</taxon>
        <taxon>Oerskovia</taxon>
    </lineage>
</organism>
<keyword evidence="2" id="KW-0560">Oxidoreductase</keyword>
<dbReference type="GO" id="GO:0045454">
    <property type="term" value="P:cell redox homeostasis"/>
    <property type="evidence" value="ECO:0007669"/>
    <property type="project" value="TreeGrafter"/>
</dbReference>
<dbReference type="InterPro" id="IPR002109">
    <property type="entry name" value="Glutaredoxin"/>
</dbReference>
<dbReference type="Proteomes" id="UP000076447">
    <property type="component" value="Unassembled WGS sequence"/>
</dbReference>
<dbReference type="PANTHER" id="PTHR34386">
    <property type="entry name" value="GLUTAREDOXIN"/>
    <property type="match status" value="1"/>
</dbReference>
<dbReference type="PROSITE" id="PS00194">
    <property type="entry name" value="THIOREDOXIN_1"/>
    <property type="match status" value="1"/>
</dbReference>
<dbReference type="AlphaFoldDB" id="A0A163S199"/>
<name>A0A163S199_9CELL</name>
<dbReference type="InterPro" id="IPR051548">
    <property type="entry name" value="Grx-like_ET"/>
</dbReference>
<dbReference type="Proteomes" id="UP000093412">
    <property type="component" value="Unassembled WGS sequence"/>
</dbReference>
<dbReference type="InterPro" id="IPR011915">
    <property type="entry name" value="GlrX_actino"/>
</dbReference>
<evidence type="ECO:0000313" key="3">
    <source>
        <dbReference type="EMBL" id="OCI31389.1"/>
    </source>
</evidence>
<proteinExistence type="predicted"/>
<dbReference type="CDD" id="cd02976">
    <property type="entry name" value="NrdH"/>
    <property type="match status" value="1"/>
</dbReference>
<evidence type="ECO:0000259" key="1">
    <source>
        <dbReference type="Pfam" id="PF00462"/>
    </source>
</evidence>
<reference evidence="3 5" key="2">
    <citation type="submission" date="2016-06" db="EMBL/GenBank/DDBJ databases">
        <title>Genome sequence of Oerskovia enterophila DSM 43852.</title>
        <authorList>
            <person name="Poehlein A."/>
            <person name="Jag V."/>
            <person name="Bengelsdorf F.R."/>
            <person name="Daniel R."/>
            <person name="Duerre P."/>
        </authorList>
    </citation>
    <scope>NUCLEOTIDE SEQUENCE [LARGE SCALE GENOMIC DNA]</scope>
    <source>
        <strain evidence="3 5">DSM 43852</strain>
    </source>
</reference>
<dbReference type="RefSeq" id="WP_068625587.1">
    <property type="nucleotide sequence ID" value="NZ_JBEPRG010000035.1"/>
</dbReference>
<evidence type="ECO:0000313" key="5">
    <source>
        <dbReference type="Proteomes" id="UP000093412"/>
    </source>
</evidence>
<accession>A0A163S199</accession>
<evidence type="ECO:0000313" key="2">
    <source>
        <dbReference type="EMBL" id="KZM35911.1"/>
    </source>
</evidence>
<dbReference type="STRING" id="43678.OJAG_13520"/>
<keyword evidence="5" id="KW-1185">Reference proteome</keyword>
<dbReference type="PROSITE" id="PS51354">
    <property type="entry name" value="GLUTAREDOXIN_2"/>
    <property type="match status" value="1"/>
</dbReference>
<evidence type="ECO:0000313" key="4">
    <source>
        <dbReference type="Proteomes" id="UP000076447"/>
    </source>
</evidence>
<dbReference type="EMBL" id="LRIE01000063">
    <property type="protein sequence ID" value="KZM35911.1"/>
    <property type="molecule type" value="Genomic_DNA"/>
</dbReference>
<dbReference type="InterPro" id="IPR036249">
    <property type="entry name" value="Thioredoxin-like_sf"/>
</dbReference>
<gene>
    <name evidence="3" type="ORF">OERS_19420</name>
    <name evidence="2" type="ORF">OJAG_13520</name>
</gene>
<dbReference type="OrthoDB" id="8991911at2"/>
<dbReference type="InterPro" id="IPR017937">
    <property type="entry name" value="Thioredoxin_CS"/>
</dbReference>
<dbReference type="EMBL" id="MAQA01000019">
    <property type="protein sequence ID" value="OCI31389.1"/>
    <property type="molecule type" value="Genomic_DNA"/>
</dbReference>
<dbReference type="SUPFAM" id="SSF52833">
    <property type="entry name" value="Thioredoxin-like"/>
    <property type="match status" value="1"/>
</dbReference>
<dbReference type="NCBIfam" id="TIGR02200">
    <property type="entry name" value="GlrX_actino"/>
    <property type="match status" value="1"/>
</dbReference>
<dbReference type="PANTHER" id="PTHR34386:SF1">
    <property type="entry name" value="GLUTAREDOXIN-LIKE PROTEIN NRDH"/>
    <property type="match status" value="1"/>
</dbReference>
<protein>
    <submittedName>
        <fullName evidence="2 3">Glutaredoxin.1</fullName>
        <ecNumber evidence="2 3">1.-.-.-</ecNumber>
    </submittedName>
</protein>
<feature type="domain" description="Glutaredoxin" evidence="1">
    <location>
        <begin position="13"/>
        <end position="68"/>
    </location>
</feature>
<comment type="caution">
    <text evidence="2">The sequence shown here is derived from an EMBL/GenBank/DDBJ whole genome shotgun (WGS) entry which is preliminary data.</text>
</comment>
<dbReference type="EC" id="1.-.-.-" evidence="2 3"/>
<dbReference type="PATRIC" id="fig|43678.3.peg.1413"/>
<sequence length="88" mass="9306">MATAPTTPDAGSIVMYSTSWCGYCRRLKTQLDSAGIGYTEVNIEEHPESAAYVEQVNGGNQTVPTVVFPDGTAATNPSLAQVKERLAA</sequence>
<reference evidence="2 4" key="1">
    <citation type="submission" date="2016-01" db="EMBL/GenBank/DDBJ databases">
        <title>Genome sequence of Oerskovia enterophila VJag, an agar and cellulose degrading bacterium.</title>
        <authorList>
            <person name="Poehlein A."/>
            <person name="Jag V."/>
            <person name="Bengelsdorf F."/>
            <person name="Duerre P."/>
            <person name="Daniel R."/>
        </authorList>
    </citation>
    <scope>NUCLEOTIDE SEQUENCE [LARGE SCALE GENOMIC DNA]</scope>
    <source>
        <strain evidence="2 4">VJag</strain>
    </source>
</reference>
<dbReference type="GO" id="GO:0009055">
    <property type="term" value="F:electron transfer activity"/>
    <property type="evidence" value="ECO:0007669"/>
    <property type="project" value="TreeGrafter"/>
</dbReference>
<dbReference type="GO" id="GO:0016491">
    <property type="term" value="F:oxidoreductase activity"/>
    <property type="evidence" value="ECO:0007669"/>
    <property type="project" value="UniProtKB-KW"/>
</dbReference>